<dbReference type="GO" id="GO:0005840">
    <property type="term" value="C:ribosome"/>
    <property type="evidence" value="ECO:0007669"/>
    <property type="project" value="UniProtKB-KW"/>
</dbReference>
<reference evidence="6" key="2">
    <citation type="submission" date="2025-09" db="UniProtKB">
        <authorList>
            <consortium name="Ensembl"/>
        </authorList>
    </citation>
    <scope>IDENTIFICATION</scope>
</reference>
<evidence type="ECO:0000313" key="6">
    <source>
        <dbReference type="Ensembl" id="ENSAZOP00000009832.1"/>
    </source>
</evidence>
<keyword evidence="2 4" id="KW-0689">Ribosomal protein</keyword>
<dbReference type="GO" id="GO:0006412">
    <property type="term" value="P:translation"/>
    <property type="evidence" value="ECO:0007669"/>
    <property type="project" value="InterPro"/>
</dbReference>
<feature type="region of interest" description="Disordered" evidence="5">
    <location>
        <begin position="1"/>
        <end position="20"/>
    </location>
</feature>
<feature type="region of interest" description="Disordered" evidence="5">
    <location>
        <begin position="147"/>
        <end position="180"/>
    </location>
</feature>
<dbReference type="Proteomes" id="UP000694549">
    <property type="component" value="Unplaced"/>
</dbReference>
<evidence type="ECO:0000256" key="3">
    <source>
        <dbReference type="ARBA" id="ARBA00023274"/>
    </source>
</evidence>
<dbReference type="PANTHER" id="PTHR11830">
    <property type="entry name" value="40S RIBOSOMAL PROTEIN S3A"/>
    <property type="match status" value="1"/>
</dbReference>
<feature type="compositionally biased region" description="Basic and acidic residues" evidence="5">
    <location>
        <begin position="158"/>
        <end position="171"/>
    </location>
</feature>
<reference evidence="6" key="1">
    <citation type="submission" date="2025-08" db="UniProtKB">
        <authorList>
            <consortium name="Ensembl"/>
        </authorList>
    </citation>
    <scope>IDENTIFICATION</scope>
</reference>
<keyword evidence="7" id="KW-1185">Reference proteome</keyword>
<accession>A0A8B9ZR36</accession>
<dbReference type="InterPro" id="IPR018281">
    <property type="entry name" value="Ribosomal_eS1_CS"/>
</dbReference>
<dbReference type="GO" id="GO:1990904">
    <property type="term" value="C:ribonucleoprotein complex"/>
    <property type="evidence" value="ECO:0007669"/>
    <property type="project" value="UniProtKB-KW"/>
</dbReference>
<evidence type="ECO:0000256" key="2">
    <source>
        <dbReference type="ARBA" id="ARBA00022980"/>
    </source>
</evidence>
<proteinExistence type="inferred from homology"/>
<evidence type="ECO:0000256" key="4">
    <source>
        <dbReference type="RuleBase" id="RU000668"/>
    </source>
</evidence>
<name>A0A8B9ZR36_9AVES</name>
<dbReference type="AlphaFoldDB" id="A0A8B9ZR36"/>
<keyword evidence="1" id="KW-0963">Cytoplasm</keyword>
<dbReference type="Ensembl" id="ENSAZOT00000010494.1">
    <property type="protein sequence ID" value="ENSAZOP00000009832.1"/>
    <property type="gene ID" value="ENSAZOG00000006149.1"/>
</dbReference>
<dbReference type="SMART" id="SM01397">
    <property type="entry name" value="Ribosomal_S3Ae"/>
    <property type="match status" value="1"/>
</dbReference>
<dbReference type="PROSITE" id="PS01191">
    <property type="entry name" value="RIBOSOMAL_S3AE"/>
    <property type="match status" value="1"/>
</dbReference>
<evidence type="ECO:0000313" key="7">
    <source>
        <dbReference type="Proteomes" id="UP000694549"/>
    </source>
</evidence>
<comment type="similarity">
    <text evidence="4">Belongs to the eukaryotic ribosomal protein eS1 family.</text>
</comment>
<sequence>MAVGKNKRLTKGGKKGAKKKVVDPFSKKDWYDVKAPAMFNIRNIGKTLVTRTQGTKIASDGLKGRVFEVSLADLQNDEVIRKKMMEIMTREVQTNDLKEVVNKLIPDSIGKDIEKACQSIYPLHDVYVRKVKMLKKPKFELGKLMELHGEGGGAGKPSGDEAGAKVERADGYEPPVQESV</sequence>
<evidence type="ECO:0000256" key="5">
    <source>
        <dbReference type="SAM" id="MobiDB-lite"/>
    </source>
</evidence>
<dbReference type="InterPro" id="IPR001593">
    <property type="entry name" value="Ribosomal_eS1"/>
</dbReference>
<protein>
    <submittedName>
        <fullName evidence="6">Ribosomal protein S3A</fullName>
    </submittedName>
</protein>
<dbReference type="Pfam" id="PF01015">
    <property type="entry name" value="Ribosomal_S3Ae"/>
    <property type="match status" value="2"/>
</dbReference>
<organism evidence="6 7">
    <name type="scientific">Anas zonorhyncha</name>
    <name type="common">Eastern spot-billed duck</name>
    <dbReference type="NCBI Taxonomy" id="75864"/>
    <lineage>
        <taxon>Eukaryota</taxon>
        <taxon>Metazoa</taxon>
        <taxon>Chordata</taxon>
        <taxon>Craniata</taxon>
        <taxon>Vertebrata</taxon>
        <taxon>Euteleostomi</taxon>
        <taxon>Archelosauria</taxon>
        <taxon>Archosauria</taxon>
        <taxon>Dinosauria</taxon>
        <taxon>Saurischia</taxon>
        <taxon>Theropoda</taxon>
        <taxon>Coelurosauria</taxon>
        <taxon>Aves</taxon>
        <taxon>Neognathae</taxon>
        <taxon>Galloanserae</taxon>
        <taxon>Anseriformes</taxon>
        <taxon>Anatidae</taxon>
        <taxon>Anatinae</taxon>
        <taxon>Anas</taxon>
    </lineage>
</organism>
<dbReference type="GO" id="GO:0003735">
    <property type="term" value="F:structural constituent of ribosome"/>
    <property type="evidence" value="ECO:0007669"/>
    <property type="project" value="InterPro"/>
</dbReference>
<evidence type="ECO:0000256" key="1">
    <source>
        <dbReference type="ARBA" id="ARBA00022490"/>
    </source>
</evidence>
<keyword evidence="3 4" id="KW-0687">Ribonucleoprotein</keyword>
<feature type="compositionally biased region" description="Basic residues" evidence="5">
    <location>
        <begin position="1"/>
        <end position="19"/>
    </location>
</feature>